<protein>
    <submittedName>
        <fullName evidence="1">Gamma-glutamyl-gamma-aminobutyrate hydrolase family protein</fullName>
    </submittedName>
</protein>
<dbReference type="Proteomes" id="UP001597282">
    <property type="component" value="Unassembled WGS sequence"/>
</dbReference>
<dbReference type="RefSeq" id="WP_380164185.1">
    <property type="nucleotide sequence ID" value="NZ_JBHTNU010000005.1"/>
</dbReference>
<dbReference type="SUPFAM" id="SSF52317">
    <property type="entry name" value="Class I glutamine amidotransferase-like"/>
    <property type="match status" value="1"/>
</dbReference>
<dbReference type="PROSITE" id="PS51273">
    <property type="entry name" value="GATASE_TYPE_1"/>
    <property type="match status" value="1"/>
</dbReference>
<accession>A0ABW4C9I3</accession>
<gene>
    <name evidence="1" type="ORF">ACFQ4Y_07525</name>
</gene>
<dbReference type="InterPro" id="IPR029062">
    <property type="entry name" value="Class_I_gatase-like"/>
</dbReference>
<sequence length="237" mass="26309">MKPVIGMTLSMNENRLTLSRDNADAVLTAGGIPFLLPYATETDVLDGMVQQIDGLLLTGGDDIDPSLFGEEPLPGLGEVEPERDRMEIALVRKMVHAGKPVLAICRGCQILCIALGGDMYQDLYSQRKDSIQHVQRGPRGYLSHSVSIQEGTWLSQIAGEDRIRVNSYHHQAVRRLPEGYIPSAIAPDGVIEAFEGDGPTWVMGVQWHPENLFRTDRVSRRLFHTLVDHARNKTTAR</sequence>
<dbReference type="InterPro" id="IPR011697">
    <property type="entry name" value="Peptidase_C26"/>
</dbReference>
<keyword evidence="1" id="KW-0378">Hydrolase</keyword>
<comment type="caution">
    <text evidence="1">The sequence shown here is derived from an EMBL/GenBank/DDBJ whole genome shotgun (WGS) entry which is preliminary data.</text>
</comment>
<evidence type="ECO:0000313" key="1">
    <source>
        <dbReference type="EMBL" id="MFD1426784.1"/>
    </source>
</evidence>
<dbReference type="PANTHER" id="PTHR43235">
    <property type="entry name" value="GLUTAMINE AMIDOTRANSFERASE PB2B2.05-RELATED"/>
    <property type="match status" value="1"/>
</dbReference>
<dbReference type="EMBL" id="JBHTNU010000005">
    <property type="protein sequence ID" value="MFD1426784.1"/>
    <property type="molecule type" value="Genomic_DNA"/>
</dbReference>
<dbReference type="Pfam" id="PF07722">
    <property type="entry name" value="Peptidase_C26"/>
    <property type="match status" value="1"/>
</dbReference>
<dbReference type="CDD" id="cd01745">
    <property type="entry name" value="GATase1_2"/>
    <property type="match status" value="1"/>
</dbReference>
<proteinExistence type="predicted"/>
<dbReference type="PANTHER" id="PTHR43235:SF1">
    <property type="entry name" value="GLUTAMINE AMIDOTRANSFERASE PB2B2.05-RELATED"/>
    <property type="match status" value="1"/>
</dbReference>
<reference evidence="2" key="1">
    <citation type="journal article" date="2019" name="Int. J. Syst. Evol. Microbiol.">
        <title>The Global Catalogue of Microorganisms (GCM) 10K type strain sequencing project: providing services to taxonomists for standard genome sequencing and annotation.</title>
        <authorList>
            <consortium name="The Broad Institute Genomics Platform"/>
            <consortium name="The Broad Institute Genome Sequencing Center for Infectious Disease"/>
            <person name="Wu L."/>
            <person name="Ma J."/>
        </authorList>
    </citation>
    <scope>NUCLEOTIDE SEQUENCE [LARGE SCALE GENOMIC DNA]</scope>
    <source>
        <strain evidence="2">S1</strain>
    </source>
</reference>
<keyword evidence="2" id="KW-1185">Reference proteome</keyword>
<dbReference type="Gene3D" id="3.40.50.880">
    <property type="match status" value="1"/>
</dbReference>
<name>A0ABW4C9I3_9BACL</name>
<dbReference type="GO" id="GO:0016787">
    <property type="term" value="F:hydrolase activity"/>
    <property type="evidence" value="ECO:0007669"/>
    <property type="project" value="UniProtKB-KW"/>
</dbReference>
<evidence type="ECO:0000313" key="2">
    <source>
        <dbReference type="Proteomes" id="UP001597282"/>
    </source>
</evidence>
<organism evidence="1 2">
    <name type="scientific">Kroppenstedtia sanguinis</name>
    <dbReference type="NCBI Taxonomy" id="1380684"/>
    <lineage>
        <taxon>Bacteria</taxon>
        <taxon>Bacillati</taxon>
        <taxon>Bacillota</taxon>
        <taxon>Bacilli</taxon>
        <taxon>Bacillales</taxon>
        <taxon>Thermoactinomycetaceae</taxon>
        <taxon>Kroppenstedtia</taxon>
    </lineage>
</organism>
<dbReference type="InterPro" id="IPR044668">
    <property type="entry name" value="PuuD-like"/>
</dbReference>